<accession>A7SDV9</accession>
<dbReference type="GO" id="GO:0005615">
    <property type="term" value="C:extracellular space"/>
    <property type="evidence" value="ECO:0000318"/>
    <property type="project" value="GO_Central"/>
</dbReference>
<gene>
    <name evidence="3" type="ORF">NEMVEDRAFT_v1g114758</name>
</gene>
<dbReference type="KEGG" id="nve:5509619"/>
<dbReference type="CDD" id="cd00057">
    <property type="entry name" value="FA58C"/>
    <property type="match status" value="1"/>
</dbReference>
<evidence type="ECO:0000256" key="1">
    <source>
        <dbReference type="SAM" id="MobiDB-lite"/>
    </source>
</evidence>
<dbReference type="HOGENOM" id="CLU_030066_1_2_1"/>
<dbReference type="SMART" id="SM00231">
    <property type="entry name" value="FA58C"/>
    <property type="match status" value="1"/>
</dbReference>
<dbReference type="InterPro" id="IPR000421">
    <property type="entry name" value="FA58C"/>
</dbReference>
<feature type="non-terminal residue" evidence="3">
    <location>
        <position position="1"/>
    </location>
</feature>
<organism evidence="3 4">
    <name type="scientific">Nematostella vectensis</name>
    <name type="common">Starlet sea anemone</name>
    <dbReference type="NCBI Taxonomy" id="45351"/>
    <lineage>
        <taxon>Eukaryota</taxon>
        <taxon>Metazoa</taxon>
        <taxon>Cnidaria</taxon>
        <taxon>Anthozoa</taxon>
        <taxon>Hexacorallia</taxon>
        <taxon>Actiniaria</taxon>
        <taxon>Edwardsiidae</taxon>
        <taxon>Nematostella</taxon>
    </lineage>
</organism>
<dbReference type="Gene3D" id="2.60.120.260">
    <property type="entry name" value="Galactose-binding domain-like"/>
    <property type="match status" value="1"/>
</dbReference>
<dbReference type="Pfam" id="PF00754">
    <property type="entry name" value="F5_F8_type_C"/>
    <property type="match status" value="1"/>
</dbReference>
<name>A7SDV9_NEMVE</name>
<dbReference type="PANTHER" id="PTHR24543">
    <property type="entry name" value="MULTICOPPER OXIDASE-RELATED"/>
    <property type="match status" value="1"/>
</dbReference>
<reference evidence="3 4" key="1">
    <citation type="journal article" date="2007" name="Science">
        <title>Sea anemone genome reveals ancestral eumetazoan gene repertoire and genomic organization.</title>
        <authorList>
            <person name="Putnam N.H."/>
            <person name="Srivastava M."/>
            <person name="Hellsten U."/>
            <person name="Dirks B."/>
            <person name="Chapman J."/>
            <person name="Salamov A."/>
            <person name="Terry A."/>
            <person name="Shapiro H."/>
            <person name="Lindquist E."/>
            <person name="Kapitonov V.V."/>
            <person name="Jurka J."/>
            <person name="Genikhovich G."/>
            <person name="Grigoriev I.V."/>
            <person name="Lucas S.M."/>
            <person name="Steele R.E."/>
            <person name="Finnerty J.R."/>
            <person name="Technau U."/>
            <person name="Martindale M.Q."/>
            <person name="Rokhsar D.S."/>
        </authorList>
    </citation>
    <scope>NUCLEOTIDE SEQUENCE [LARGE SCALE GENOMIC DNA]</scope>
    <source>
        <strain evidence="4">CH2 X CH6</strain>
    </source>
</reference>
<dbReference type="STRING" id="45351.A7SDV9"/>
<feature type="domain" description="F5/8 type C" evidence="2">
    <location>
        <begin position="1"/>
        <end position="147"/>
    </location>
</feature>
<protein>
    <recommendedName>
        <fullName evidence="2">F5/8 type C domain-containing protein</fullName>
    </recommendedName>
</protein>
<evidence type="ECO:0000259" key="2">
    <source>
        <dbReference type="PROSITE" id="PS50022"/>
    </source>
</evidence>
<evidence type="ECO:0000313" key="3">
    <source>
        <dbReference type="EMBL" id="EDO38054.1"/>
    </source>
</evidence>
<evidence type="ECO:0000313" key="4">
    <source>
        <dbReference type="Proteomes" id="UP000001593"/>
    </source>
</evidence>
<proteinExistence type="predicted"/>
<dbReference type="InterPro" id="IPR008979">
    <property type="entry name" value="Galactose-bd-like_sf"/>
</dbReference>
<dbReference type="SUPFAM" id="SSF49785">
    <property type="entry name" value="Galactose-binding domain-like"/>
    <property type="match status" value="1"/>
</dbReference>
<dbReference type="FunFam" id="2.60.120.260:FF:000016">
    <property type="entry name" value="Contactin-associated protein-like 4 isoform 1"/>
    <property type="match status" value="1"/>
</dbReference>
<dbReference type="PhylomeDB" id="A7SDV9"/>
<dbReference type="OrthoDB" id="5985199at2759"/>
<dbReference type="AlphaFoldDB" id="A7SDV9"/>
<dbReference type="EMBL" id="DS469633">
    <property type="protein sequence ID" value="EDO38054.1"/>
    <property type="molecule type" value="Genomic_DNA"/>
</dbReference>
<keyword evidence="4" id="KW-1185">Reference proteome</keyword>
<dbReference type="PANTHER" id="PTHR24543:SF332">
    <property type="entry name" value="F5_8 TYPE C DOMAIN-CONTAINING PROTEIN"/>
    <property type="match status" value="1"/>
</dbReference>
<feature type="compositionally biased region" description="Low complexity" evidence="1">
    <location>
        <begin position="15"/>
        <end position="25"/>
    </location>
</feature>
<feature type="region of interest" description="Disordered" evidence="1">
    <location>
        <begin position="1"/>
        <end position="25"/>
    </location>
</feature>
<dbReference type="InParanoid" id="A7SDV9"/>
<dbReference type="Proteomes" id="UP000001593">
    <property type="component" value="Unassembled WGS sequence"/>
</dbReference>
<sequence length="151" mass="16783">GVEDGRITGAQMTASSHKSPSSTPSLARLNNKHIHMVTHGCWWAGVNNIDQWLQIDIGRVVTVSVVATQGNDGIDWWVASYTLGYSLDGTVWSVYQENSVDKLFPGNVDRLSIAFNVLSSPVKAKLIRFQPKGWNLEISLRVEIYQGRTVR</sequence>
<dbReference type="PROSITE" id="PS50022">
    <property type="entry name" value="FA58C_3"/>
    <property type="match status" value="1"/>
</dbReference>